<keyword evidence="3 6" id="KW-0812">Transmembrane</keyword>
<keyword evidence="2" id="KW-1003">Cell membrane</keyword>
<feature type="transmembrane region" description="Helical" evidence="6">
    <location>
        <begin position="310"/>
        <end position="329"/>
    </location>
</feature>
<evidence type="ECO:0000256" key="6">
    <source>
        <dbReference type="SAM" id="Phobius"/>
    </source>
</evidence>
<feature type="transmembrane region" description="Helical" evidence="6">
    <location>
        <begin position="427"/>
        <end position="449"/>
    </location>
</feature>
<feature type="transmembrane region" description="Helical" evidence="6">
    <location>
        <begin position="349"/>
        <end position="370"/>
    </location>
</feature>
<dbReference type="RefSeq" id="WP_307293541.1">
    <property type="nucleotide sequence ID" value="NZ_JAUSXV010000001.1"/>
</dbReference>
<comment type="caution">
    <text evidence="8">The sequence shown here is derived from an EMBL/GenBank/DDBJ whole genome shotgun (WGS) entry which is preliminary data.</text>
</comment>
<feature type="transmembrane region" description="Helical" evidence="6">
    <location>
        <begin position="401"/>
        <end position="421"/>
    </location>
</feature>
<evidence type="ECO:0000256" key="4">
    <source>
        <dbReference type="ARBA" id="ARBA00022989"/>
    </source>
</evidence>
<keyword evidence="4 6" id="KW-1133">Transmembrane helix</keyword>
<dbReference type="PANTHER" id="PTHR30287:SF1">
    <property type="entry name" value="INNER MEMBRANE PROTEIN"/>
    <property type="match status" value="1"/>
</dbReference>
<comment type="subcellular location">
    <subcellularLocation>
        <location evidence="1">Cell membrane</location>
        <topology evidence="1">Multi-pass membrane protein</topology>
    </subcellularLocation>
</comment>
<dbReference type="GO" id="GO:0005886">
    <property type="term" value="C:plasma membrane"/>
    <property type="evidence" value="ECO:0007669"/>
    <property type="project" value="UniProtKB-SubCell"/>
</dbReference>
<evidence type="ECO:0000313" key="9">
    <source>
        <dbReference type="Proteomes" id="UP001244427"/>
    </source>
</evidence>
<evidence type="ECO:0000256" key="5">
    <source>
        <dbReference type="ARBA" id="ARBA00023136"/>
    </source>
</evidence>
<keyword evidence="9" id="KW-1185">Reference proteome</keyword>
<sequence length="834" mass="83904">MAAAGVGFGQLVRADLRHHRAGFVGVAVSTLVAAALITGLGILVESGMRGGLAPERYTSAEVVVGGAQSVDVPEDLPVPLTERAKLPADAQEAIAALPGVESVVADVTVVLTGDHGRVEAHPWSASALSGFRITEGAEPSGRLEVVVTGSSSTAVGDTLRLSYGGVEGEYRVVGIAEAAVTTERVPHVFLSAPRIAQLDPGEGAAQALGVFVGEGASPEAVAGVISERFPALHAVTGSSRGDVEFLESGAARASLVTIGSAFAGTCLLVAMFIVAGTLSLSVQSRRRDFALLRAVGATSAQVHRLVSREVLTVSAVAAVIGVVPGYFFASVLQSAFVRAGVIPGDFALAVSALPAVAAVLLVLASAWGAARIAASRPARIDPVEALRESATGPVGIGRARIITGVVLAAAGVMLSCIPLAIRGQSAAGAAAGASIILIIALALLGPLLVNRVVRLAGALLGRLSAPGFLASANGTADARRLAAAITPIALGIALGLVQLGAPAMVANEAAAQTSAGVIADLRVTAPAGLSDAGVARIASLPGVAAVNPVTVSQAVLDHHELGKEEITRTDFVLQGIDSAVASSTIDLRVREGALDLRGPDRVALSTDARQVLGLDVGDTLVGRFGDGAPLEAEVVAIYERGLGFGDVTMSGDVVRAHTTTGMSGLALIDADGDAESLRAALEADGFVVSGAGGVAAAGADGRSQQGWVNAVALIVILGYIAIAVVNTLMMATAQRSREFALLQLIGASRRQVRAMMRTEASMLVVIATLFGVAISVPPLVGMSMGITGQPVPMLPLVPGAILVGAMGALALVALAVATHAAMRTRPVDEIGSRQ</sequence>
<keyword evidence="5 6" id="KW-0472">Membrane</keyword>
<feature type="domain" description="ABC3 transporter permease C-terminal" evidence="7">
    <location>
        <begin position="261"/>
        <end position="372"/>
    </location>
</feature>
<name>A0AAW8ESM0_9MICO</name>
<dbReference type="AlphaFoldDB" id="A0AAW8ESM0"/>
<dbReference type="EMBL" id="JAUSXV010000001">
    <property type="protein sequence ID" value="MDQ0646498.1"/>
    <property type="molecule type" value="Genomic_DNA"/>
</dbReference>
<dbReference type="Proteomes" id="UP001244427">
    <property type="component" value="Unassembled WGS sequence"/>
</dbReference>
<evidence type="ECO:0000259" key="7">
    <source>
        <dbReference type="Pfam" id="PF02687"/>
    </source>
</evidence>
<evidence type="ECO:0000256" key="1">
    <source>
        <dbReference type="ARBA" id="ARBA00004651"/>
    </source>
</evidence>
<evidence type="ECO:0000256" key="3">
    <source>
        <dbReference type="ARBA" id="ARBA00022692"/>
    </source>
</evidence>
<dbReference type="InterPro" id="IPR003838">
    <property type="entry name" value="ABC3_permease_C"/>
</dbReference>
<gene>
    <name evidence="8" type="ORF">QFZ53_000694</name>
</gene>
<feature type="transmembrane region" description="Helical" evidence="6">
    <location>
        <begin position="754"/>
        <end position="776"/>
    </location>
</feature>
<dbReference type="InterPro" id="IPR038766">
    <property type="entry name" value="Membrane_comp_ABC_pdt"/>
</dbReference>
<feature type="transmembrane region" description="Helical" evidence="6">
    <location>
        <begin position="796"/>
        <end position="817"/>
    </location>
</feature>
<protein>
    <submittedName>
        <fullName evidence="8">ABC transport system permease protein</fullName>
    </submittedName>
</protein>
<proteinExistence type="predicted"/>
<evidence type="ECO:0000256" key="2">
    <source>
        <dbReference type="ARBA" id="ARBA00022475"/>
    </source>
</evidence>
<dbReference type="Pfam" id="PF02687">
    <property type="entry name" value="FtsX"/>
    <property type="match status" value="2"/>
</dbReference>
<organism evidence="8 9">
    <name type="scientific">Microbacterium natoriense</name>
    <dbReference type="NCBI Taxonomy" id="284570"/>
    <lineage>
        <taxon>Bacteria</taxon>
        <taxon>Bacillati</taxon>
        <taxon>Actinomycetota</taxon>
        <taxon>Actinomycetes</taxon>
        <taxon>Micrococcales</taxon>
        <taxon>Microbacteriaceae</taxon>
        <taxon>Microbacterium</taxon>
    </lineage>
</organism>
<feature type="transmembrane region" description="Helical" evidence="6">
    <location>
        <begin position="481"/>
        <end position="501"/>
    </location>
</feature>
<evidence type="ECO:0000313" key="8">
    <source>
        <dbReference type="EMBL" id="MDQ0646498.1"/>
    </source>
</evidence>
<dbReference type="PANTHER" id="PTHR30287">
    <property type="entry name" value="MEMBRANE COMPONENT OF PREDICTED ABC SUPERFAMILY METABOLITE UPTAKE TRANSPORTER"/>
    <property type="match status" value="1"/>
</dbReference>
<feature type="transmembrane region" description="Helical" evidence="6">
    <location>
        <begin position="261"/>
        <end position="282"/>
    </location>
</feature>
<feature type="domain" description="ABC3 transporter permease C-terminal" evidence="7">
    <location>
        <begin position="711"/>
        <end position="817"/>
    </location>
</feature>
<feature type="transmembrane region" description="Helical" evidence="6">
    <location>
        <begin position="21"/>
        <end position="44"/>
    </location>
</feature>
<reference evidence="8 9" key="1">
    <citation type="submission" date="2023-07" db="EMBL/GenBank/DDBJ databases">
        <title>Comparative genomics of wheat-associated soil bacteria to identify genetic determinants of phenazine resistance.</title>
        <authorList>
            <person name="Mouncey N."/>
        </authorList>
    </citation>
    <scope>NUCLEOTIDE SEQUENCE [LARGE SCALE GENOMIC DNA]</scope>
    <source>
        <strain evidence="8 9">W4I9-1</strain>
    </source>
</reference>
<feature type="transmembrane region" description="Helical" evidence="6">
    <location>
        <begin position="707"/>
        <end position="733"/>
    </location>
</feature>
<accession>A0AAW8ESM0</accession>